<accession>A0AAU9MPB4</accession>
<dbReference type="Proteomes" id="UP001157418">
    <property type="component" value="Unassembled WGS sequence"/>
</dbReference>
<evidence type="ECO:0000256" key="2">
    <source>
        <dbReference type="ARBA" id="ARBA00022692"/>
    </source>
</evidence>
<feature type="region of interest" description="Disordered" evidence="6">
    <location>
        <begin position="127"/>
        <end position="174"/>
    </location>
</feature>
<evidence type="ECO:0000256" key="6">
    <source>
        <dbReference type="SAM" id="MobiDB-lite"/>
    </source>
</evidence>
<protein>
    <recommendedName>
        <fullName evidence="8">GTD-binding domain-containing protein</fullName>
    </recommendedName>
</protein>
<evidence type="ECO:0000256" key="1">
    <source>
        <dbReference type="ARBA" id="ARBA00004167"/>
    </source>
</evidence>
<evidence type="ECO:0000256" key="7">
    <source>
        <dbReference type="SAM" id="Phobius"/>
    </source>
</evidence>
<comment type="subcellular location">
    <subcellularLocation>
        <location evidence="1">Membrane</location>
        <topology evidence="1">Single-pass membrane protein</topology>
    </subcellularLocation>
</comment>
<feature type="transmembrane region" description="Helical" evidence="7">
    <location>
        <begin position="20"/>
        <end position="42"/>
    </location>
</feature>
<keyword evidence="3 7" id="KW-1133">Transmembrane helix</keyword>
<evidence type="ECO:0000256" key="3">
    <source>
        <dbReference type="ARBA" id="ARBA00022989"/>
    </source>
</evidence>
<evidence type="ECO:0000256" key="5">
    <source>
        <dbReference type="SAM" id="Coils"/>
    </source>
</evidence>
<feature type="compositionally biased region" description="Basic and acidic residues" evidence="6">
    <location>
        <begin position="127"/>
        <end position="147"/>
    </location>
</feature>
<gene>
    <name evidence="9" type="ORF">LVIROSA_LOCUS15344</name>
</gene>
<reference evidence="9 10" key="1">
    <citation type="submission" date="2022-01" db="EMBL/GenBank/DDBJ databases">
        <authorList>
            <person name="Xiong W."/>
            <person name="Schranz E."/>
        </authorList>
    </citation>
    <scope>NUCLEOTIDE SEQUENCE [LARGE SCALE GENOMIC DNA]</scope>
</reference>
<dbReference type="PROSITE" id="PS51775">
    <property type="entry name" value="GTD_BINDING"/>
    <property type="match status" value="1"/>
</dbReference>
<dbReference type="AlphaFoldDB" id="A0AAU9MPB4"/>
<sequence length="549" mass="62322">MSVSKRTFRMFVEEELGEFPHFVVGAMLEWLLIASLFIDRFLAFMSNKFAMMFELDPPCVLCTRIDQSLVGTNPSTYYNNSICESHKKDISSLAYCHVHRKLSDIRNMCEACLLSFATDKEADFDEIKKPVEQKDTVAPKDQQKDDDNNMSTPKNLKPVKTKATNGNNGGSGKDGEMMSKCCCCGEPFTTRTPSKAFVRTPAHLHGTSVLTPRAPLTPMGWRNDDAKNMELPHVRYALPNFTSVNEADVAKDNKGLNTESKVGKEEMKSATNPLLPDSDELNDESLKTPKGNKFFGVPLAEVIVNSPRFANKLLPKKLPLEKLDFLSDDEGPGEGDSISIVHHLKKQVRADRKILTDLYQELNEERSASAVAANNSMAMITRLQTEKASIEMEALQYQRMMEEQAEYDQEAIQILKDMLIQKEKDITMMEKELQIYKEKFGEINKEDIERFARDRDDFESERFQLSGMLNNLENLIHSNTDDTGVGYDKDIEEEKKASLEREMSLIKERMNVMESDSGYLKHTGMALQKGDERADLLTEIAQNLRKLRT</sequence>
<keyword evidence="10" id="KW-1185">Reference proteome</keyword>
<proteinExistence type="predicted"/>
<keyword evidence="2 7" id="KW-0812">Transmembrane</keyword>
<dbReference type="InterPro" id="IPR039306">
    <property type="entry name" value="MYOB"/>
</dbReference>
<organism evidence="9 10">
    <name type="scientific">Lactuca virosa</name>
    <dbReference type="NCBI Taxonomy" id="75947"/>
    <lineage>
        <taxon>Eukaryota</taxon>
        <taxon>Viridiplantae</taxon>
        <taxon>Streptophyta</taxon>
        <taxon>Embryophyta</taxon>
        <taxon>Tracheophyta</taxon>
        <taxon>Spermatophyta</taxon>
        <taxon>Magnoliopsida</taxon>
        <taxon>eudicotyledons</taxon>
        <taxon>Gunneridae</taxon>
        <taxon>Pentapetalae</taxon>
        <taxon>asterids</taxon>
        <taxon>campanulids</taxon>
        <taxon>Asterales</taxon>
        <taxon>Asteraceae</taxon>
        <taxon>Cichorioideae</taxon>
        <taxon>Cichorieae</taxon>
        <taxon>Lactucinae</taxon>
        <taxon>Lactuca</taxon>
    </lineage>
</organism>
<feature type="coiled-coil region" evidence="5">
    <location>
        <begin position="412"/>
        <end position="446"/>
    </location>
</feature>
<dbReference type="GO" id="GO:0080115">
    <property type="term" value="F:myosin XI tail binding"/>
    <property type="evidence" value="ECO:0007669"/>
    <property type="project" value="UniProtKB-ARBA"/>
</dbReference>
<dbReference type="Pfam" id="PF04576">
    <property type="entry name" value="Zein-binding"/>
    <property type="match status" value="1"/>
</dbReference>
<evidence type="ECO:0000313" key="10">
    <source>
        <dbReference type="Proteomes" id="UP001157418"/>
    </source>
</evidence>
<evidence type="ECO:0000313" key="9">
    <source>
        <dbReference type="EMBL" id="CAH1428412.1"/>
    </source>
</evidence>
<feature type="coiled-coil region" evidence="5">
    <location>
        <begin position="489"/>
        <end position="516"/>
    </location>
</feature>
<dbReference type="InterPro" id="IPR007656">
    <property type="entry name" value="GTD-bd"/>
</dbReference>
<dbReference type="PANTHER" id="PTHR31448">
    <property type="entry name" value="MYOSIN-BINDING PROTEIN 2"/>
    <property type="match status" value="1"/>
</dbReference>
<dbReference type="EMBL" id="CAKMRJ010002223">
    <property type="protein sequence ID" value="CAH1428412.1"/>
    <property type="molecule type" value="Genomic_DNA"/>
</dbReference>
<keyword evidence="4 7" id="KW-0472">Membrane</keyword>
<evidence type="ECO:0000259" key="8">
    <source>
        <dbReference type="PROSITE" id="PS51775"/>
    </source>
</evidence>
<comment type="caution">
    <text evidence="9">The sequence shown here is derived from an EMBL/GenBank/DDBJ whole genome shotgun (WGS) entry which is preliminary data.</text>
</comment>
<keyword evidence="5" id="KW-0175">Coiled coil</keyword>
<dbReference type="PANTHER" id="PTHR31448:SF38">
    <property type="entry name" value="MYOSIN-BINDING PROTEIN"/>
    <property type="match status" value="1"/>
</dbReference>
<feature type="domain" description="GTD-binding" evidence="8">
    <location>
        <begin position="339"/>
        <end position="437"/>
    </location>
</feature>
<evidence type="ECO:0000256" key="4">
    <source>
        <dbReference type="ARBA" id="ARBA00023136"/>
    </source>
</evidence>
<dbReference type="GO" id="GO:0016020">
    <property type="term" value="C:membrane"/>
    <property type="evidence" value="ECO:0007669"/>
    <property type="project" value="UniProtKB-SubCell"/>
</dbReference>
<name>A0AAU9MPB4_9ASTR</name>
<feature type="region of interest" description="Disordered" evidence="6">
    <location>
        <begin position="255"/>
        <end position="281"/>
    </location>
</feature>